<reference evidence="1" key="1">
    <citation type="journal article" date="2023" name="Mol. Ecol. Resour.">
        <title>Chromosome-level genome assembly of a triploid poplar Populus alba 'Berolinensis'.</title>
        <authorList>
            <person name="Chen S."/>
            <person name="Yu Y."/>
            <person name="Wang X."/>
            <person name="Wang S."/>
            <person name="Zhang T."/>
            <person name="Zhou Y."/>
            <person name="He R."/>
            <person name="Meng N."/>
            <person name="Wang Y."/>
            <person name="Liu W."/>
            <person name="Liu Z."/>
            <person name="Liu J."/>
            <person name="Guo Q."/>
            <person name="Huang H."/>
            <person name="Sederoff R.R."/>
            <person name="Wang G."/>
            <person name="Qu G."/>
            <person name="Chen S."/>
        </authorList>
    </citation>
    <scope>NUCLEOTIDE SEQUENCE</scope>
    <source>
        <strain evidence="1">SC-2020</strain>
    </source>
</reference>
<dbReference type="Proteomes" id="UP001164929">
    <property type="component" value="Chromosome 8"/>
</dbReference>
<evidence type="ECO:0000313" key="2">
    <source>
        <dbReference type="Proteomes" id="UP001164929"/>
    </source>
</evidence>
<dbReference type="EMBL" id="JAQIZT010000008">
    <property type="protein sequence ID" value="KAJ6988636.1"/>
    <property type="molecule type" value="Genomic_DNA"/>
</dbReference>
<accession>A0AAD6MNG6</accession>
<gene>
    <name evidence="1" type="ORF">NC653_021529</name>
</gene>
<dbReference type="AlphaFoldDB" id="A0AAD6MNG6"/>
<keyword evidence="2" id="KW-1185">Reference proteome</keyword>
<sequence>MNYACVTVCMCRYPSYLYILSISDLIKSLFLRTKGFVYDALSCVHSYRHLCDTRSYTAAAFWNFFLIDRILIGKEK</sequence>
<evidence type="ECO:0000313" key="1">
    <source>
        <dbReference type="EMBL" id="KAJ6988636.1"/>
    </source>
</evidence>
<proteinExistence type="predicted"/>
<name>A0AAD6MNG6_9ROSI</name>
<comment type="caution">
    <text evidence="1">The sequence shown here is derived from an EMBL/GenBank/DDBJ whole genome shotgun (WGS) entry which is preliminary data.</text>
</comment>
<organism evidence="1 2">
    <name type="scientific">Populus alba x Populus x berolinensis</name>
    <dbReference type="NCBI Taxonomy" id="444605"/>
    <lineage>
        <taxon>Eukaryota</taxon>
        <taxon>Viridiplantae</taxon>
        <taxon>Streptophyta</taxon>
        <taxon>Embryophyta</taxon>
        <taxon>Tracheophyta</taxon>
        <taxon>Spermatophyta</taxon>
        <taxon>Magnoliopsida</taxon>
        <taxon>eudicotyledons</taxon>
        <taxon>Gunneridae</taxon>
        <taxon>Pentapetalae</taxon>
        <taxon>rosids</taxon>
        <taxon>fabids</taxon>
        <taxon>Malpighiales</taxon>
        <taxon>Salicaceae</taxon>
        <taxon>Saliceae</taxon>
        <taxon>Populus</taxon>
    </lineage>
</organism>
<protein>
    <submittedName>
        <fullName evidence="1">Uncharacterized protein</fullName>
    </submittedName>
</protein>